<evidence type="ECO:0000256" key="2">
    <source>
        <dbReference type="ARBA" id="ARBA00007519"/>
    </source>
</evidence>
<sequence length="457" mass="50025">MVQINEAQEQSTAAYNRTAAHTHIKGLGLDESGAAKHVEGGFVGQAEAREACGVIVDLIKAKKMSGKAILLAGGPSTGKTALALAISQELGPKVPFCPLVGSELYSVEVKKTEALMENFRRAIGLRIKETKEVYEGEVTELTPEEAENPLGGYGKTISHVIIGLKSAKGTKTLRLDPTIYESIQREKVSVGDVIYIESNTGAVKRVGRSDAFATEFDLEAEEYVPLPKGEVHKKKEIVQDVTLHDLDVANARPQGGQDVISMMGQLMKPKKTEITEKLRHEVNKVVAKYIDQGVAELVPGVLFIDEVNMLDIEIFTYLNRALESDIAPVVVLASNRGMITVRGTEDVISPHGVPPDLIDRLLIVRTLPYNREEIKSIISKRATVESLQVEDEALEFLATLGTETSLRYVLQLLSPSGIIAKLANRSEIKVTDVEEAKLLFLDAKRSTKILEESEKYL</sequence>
<keyword evidence="8 13" id="KW-0156">Chromatin regulator</keyword>
<dbReference type="PANTHER" id="PTHR11093">
    <property type="entry name" value="RUVB-RELATED REPTIN AND PONTIN"/>
    <property type="match status" value="1"/>
</dbReference>
<keyword evidence="13" id="KW-0804">Transcription</keyword>
<evidence type="ECO:0000259" key="14">
    <source>
        <dbReference type="SMART" id="SM00382"/>
    </source>
</evidence>
<keyword evidence="4 13" id="KW-0227">DNA damage</keyword>
<dbReference type="InterPro" id="IPR003593">
    <property type="entry name" value="AAA+_ATPase"/>
</dbReference>
<evidence type="ECO:0000256" key="8">
    <source>
        <dbReference type="ARBA" id="ARBA00022853"/>
    </source>
</evidence>
<keyword evidence="6 13" id="KW-0347">Helicase</keyword>
<evidence type="ECO:0000313" key="16">
    <source>
        <dbReference type="Proteomes" id="UP000422736"/>
    </source>
</evidence>
<evidence type="ECO:0000256" key="7">
    <source>
        <dbReference type="ARBA" id="ARBA00022840"/>
    </source>
</evidence>
<evidence type="ECO:0000256" key="3">
    <source>
        <dbReference type="ARBA" id="ARBA00022741"/>
    </source>
</evidence>
<keyword evidence="13" id="KW-0805">Transcription regulation</keyword>
<feature type="domain" description="AAA+ ATPase" evidence="14">
    <location>
        <begin position="65"/>
        <end position="355"/>
    </location>
</feature>
<keyword evidence="9" id="KW-0010">Activator</keyword>
<dbReference type="InterPro" id="IPR041048">
    <property type="entry name" value="RuvB-like_C"/>
</dbReference>
<evidence type="ECO:0000313" key="15">
    <source>
        <dbReference type="EMBL" id="QGN16929.1"/>
    </source>
</evidence>
<keyword evidence="10 13" id="KW-0234">DNA repair</keyword>
<dbReference type="Gene3D" id="3.40.50.300">
    <property type="entry name" value="P-loop containing nucleotide triphosphate hydrolases"/>
    <property type="match status" value="1"/>
</dbReference>
<keyword evidence="11 13" id="KW-0539">Nucleus</keyword>
<dbReference type="Pfam" id="PF17856">
    <property type="entry name" value="TIP49_C"/>
    <property type="match status" value="1"/>
</dbReference>
<dbReference type="InterPro" id="IPR042487">
    <property type="entry name" value="RuvBL1/2_DNA/RNA_bd_dom"/>
</dbReference>
<reference evidence="15 16" key="1">
    <citation type="submission" date="2016-03" db="EMBL/GenBank/DDBJ databases">
        <title>How can Kluyveromyces marxianus grow so fast - potential evolutionary course in Saccharomyces Complex revealed by comparative genomics.</title>
        <authorList>
            <person name="Mo W."/>
            <person name="Lu W."/>
            <person name="Yang X."/>
            <person name="Qi J."/>
            <person name="Lv H."/>
        </authorList>
    </citation>
    <scope>NUCLEOTIDE SEQUENCE [LARGE SCALE GENOMIC DNA]</scope>
    <source>
        <strain evidence="15 16">FIM1</strain>
    </source>
</reference>
<organism evidence="15 16">
    <name type="scientific">Kluyveromyces marxianus</name>
    <name type="common">Yeast</name>
    <name type="synonym">Candida kefyr</name>
    <dbReference type="NCBI Taxonomy" id="4911"/>
    <lineage>
        <taxon>Eukaryota</taxon>
        <taxon>Fungi</taxon>
        <taxon>Dikarya</taxon>
        <taxon>Ascomycota</taxon>
        <taxon>Saccharomycotina</taxon>
        <taxon>Saccharomycetes</taxon>
        <taxon>Saccharomycetales</taxon>
        <taxon>Saccharomycetaceae</taxon>
        <taxon>Kluyveromyces</taxon>
    </lineage>
</organism>
<comment type="similarity">
    <text evidence="2 13">Belongs to the RuvB family.</text>
</comment>
<keyword evidence="5 13" id="KW-0378">Hydrolase</keyword>
<name>A0ABX6EYU6_KLUMA</name>
<comment type="catalytic activity">
    <reaction evidence="12 13">
        <text>ATP + H2O = ADP + phosphate + H(+)</text>
        <dbReference type="Rhea" id="RHEA:13065"/>
        <dbReference type="ChEBI" id="CHEBI:15377"/>
        <dbReference type="ChEBI" id="CHEBI:15378"/>
        <dbReference type="ChEBI" id="CHEBI:30616"/>
        <dbReference type="ChEBI" id="CHEBI:43474"/>
        <dbReference type="ChEBI" id="CHEBI:456216"/>
        <dbReference type="EC" id="3.6.4.12"/>
    </reaction>
</comment>
<dbReference type="InterPro" id="IPR027238">
    <property type="entry name" value="RuvB-like"/>
</dbReference>
<dbReference type="SUPFAM" id="SSF52540">
    <property type="entry name" value="P-loop containing nucleoside triphosphate hydrolases"/>
    <property type="match status" value="1"/>
</dbReference>
<accession>A0ABX6EYU6</accession>
<dbReference type="InterPro" id="IPR027417">
    <property type="entry name" value="P-loop_NTPase"/>
</dbReference>
<evidence type="ECO:0000256" key="12">
    <source>
        <dbReference type="ARBA" id="ARBA00047995"/>
    </source>
</evidence>
<evidence type="ECO:0000256" key="6">
    <source>
        <dbReference type="ARBA" id="ARBA00022806"/>
    </source>
</evidence>
<keyword evidence="7 13" id="KW-0067">ATP-binding</keyword>
<dbReference type="SMART" id="SM00382">
    <property type="entry name" value="AAA"/>
    <property type="match status" value="1"/>
</dbReference>
<protein>
    <recommendedName>
        <fullName evidence="13">RuvB-like helicase</fullName>
        <ecNumber evidence="13">3.6.4.12</ecNumber>
    </recommendedName>
</protein>
<comment type="subcellular location">
    <subcellularLocation>
        <location evidence="1 13">Nucleus</location>
    </subcellularLocation>
</comment>
<gene>
    <name evidence="15" type="primary">RVB1</name>
    <name evidence="15" type="ORF">FIM1_3656</name>
</gene>
<evidence type="ECO:0000256" key="11">
    <source>
        <dbReference type="ARBA" id="ARBA00023242"/>
    </source>
</evidence>
<evidence type="ECO:0000256" key="9">
    <source>
        <dbReference type="ARBA" id="ARBA00023159"/>
    </source>
</evidence>
<dbReference type="InterPro" id="IPR010339">
    <property type="entry name" value="TIP49_P-loop"/>
</dbReference>
<dbReference type="EC" id="3.6.4.12" evidence="13"/>
<dbReference type="EMBL" id="CP015058">
    <property type="protein sequence ID" value="QGN16929.1"/>
    <property type="molecule type" value="Genomic_DNA"/>
</dbReference>
<evidence type="ECO:0000256" key="10">
    <source>
        <dbReference type="ARBA" id="ARBA00023204"/>
    </source>
</evidence>
<evidence type="ECO:0000256" key="1">
    <source>
        <dbReference type="ARBA" id="ARBA00004123"/>
    </source>
</evidence>
<dbReference type="Pfam" id="PF06068">
    <property type="entry name" value="TIP49"/>
    <property type="match status" value="1"/>
</dbReference>
<proteinExistence type="inferred from homology"/>
<dbReference type="Proteomes" id="UP000422736">
    <property type="component" value="Chromosome 5"/>
</dbReference>
<comment type="function">
    <text evidence="13">DNA helicase participates in several chromatin remodeling complexes, including the SWR1 and the INO80 complexes.</text>
</comment>
<evidence type="ECO:0000256" key="4">
    <source>
        <dbReference type="ARBA" id="ARBA00022763"/>
    </source>
</evidence>
<evidence type="ECO:0000256" key="13">
    <source>
        <dbReference type="RuleBase" id="RU363048"/>
    </source>
</evidence>
<evidence type="ECO:0000256" key="5">
    <source>
        <dbReference type="ARBA" id="ARBA00022801"/>
    </source>
</evidence>
<keyword evidence="3 13" id="KW-0547">Nucleotide-binding</keyword>
<dbReference type="Gene3D" id="1.10.8.60">
    <property type="match status" value="1"/>
</dbReference>
<keyword evidence="16" id="KW-1185">Reference proteome</keyword>
<dbReference type="Gene3D" id="2.40.50.360">
    <property type="entry name" value="RuvB-like helicase, domain II"/>
    <property type="match status" value="1"/>
</dbReference>